<reference evidence="1" key="1">
    <citation type="submission" date="2020-05" db="EMBL/GenBank/DDBJ databases">
        <authorList>
            <person name="Chiriac C."/>
            <person name="Salcher M."/>
            <person name="Ghai R."/>
            <person name="Kavagutti S V."/>
        </authorList>
    </citation>
    <scope>NUCLEOTIDE SEQUENCE</scope>
</reference>
<proteinExistence type="predicted"/>
<protein>
    <submittedName>
        <fullName evidence="1">Uncharacterized protein</fullName>
    </submittedName>
</protein>
<organism evidence="1">
    <name type="scientific">uncultured Caudovirales phage</name>
    <dbReference type="NCBI Taxonomy" id="2100421"/>
    <lineage>
        <taxon>Viruses</taxon>
        <taxon>Duplodnaviria</taxon>
        <taxon>Heunggongvirae</taxon>
        <taxon>Uroviricota</taxon>
        <taxon>Caudoviricetes</taxon>
        <taxon>Peduoviridae</taxon>
        <taxon>Maltschvirus</taxon>
        <taxon>Maltschvirus maltsch</taxon>
    </lineage>
</organism>
<gene>
    <name evidence="1" type="ORF">UFOVP232_75</name>
</gene>
<sequence length="81" mass="9362">MRTAASKKIRELLRANPDGLTIQEVNAVVQMESHNLRHTLRDMPDTYIDRWVERPRQALAAVWCAVVPPENCPRPTKKRSK</sequence>
<dbReference type="EMBL" id="LR798281">
    <property type="protein sequence ID" value="CAB5220179.1"/>
    <property type="molecule type" value="Genomic_DNA"/>
</dbReference>
<name>A0A6J7WQ84_9CAUD</name>
<accession>A0A6J7WQ84</accession>
<evidence type="ECO:0000313" key="1">
    <source>
        <dbReference type="EMBL" id="CAB5220179.1"/>
    </source>
</evidence>